<dbReference type="InterPro" id="IPR052378">
    <property type="entry name" value="NosR_regulator"/>
</dbReference>
<feature type="transmembrane region" description="Helical" evidence="4">
    <location>
        <begin position="20"/>
        <end position="37"/>
    </location>
</feature>
<dbReference type="GO" id="GO:0005886">
    <property type="term" value="C:plasma membrane"/>
    <property type="evidence" value="ECO:0007669"/>
    <property type="project" value="UniProtKB-SubCell"/>
</dbReference>
<organism evidence="6 7">
    <name type="scientific">Segatella oris</name>
    <dbReference type="NCBI Taxonomy" id="28135"/>
    <lineage>
        <taxon>Bacteria</taxon>
        <taxon>Pseudomonadati</taxon>
        <taxon>Bacteroidota</taxon>
        <taxon>Bacteroidia</taxon>
        <taxon>Bacteroidales</taxon>
        <taxon>Prevotellaceae</taxon>
        <taxon>Segatella</taxon>
    </lineage>
</organism>
<dbReference type="Pfam" id="PF04205">
    <property type="entry name" value="FMN_bind"/>
    <property type="match status" value="1"/>
</dbReference>
<evidence type="ECO:0000259" key="5">
    <source>
        <dbReference type="SMART" id="SM00900"/>
    </source>
</evidence>
<dbReference type="Pfam" id="PF12801">
    <property type="entry name" value="Fer4_5"/>
    <property type="match status" value="2"/>
</dbReference>
<evidence type="ECO:0000256" key="2">
    <source>
        <dbReference type="ARBA" id="ARBA00022475"/>
    </source>
</evidence>
<dbReference type="InterPro" id="IPR017896">
    <property type="entry name" value="4Fe4S_Fe-S-bd"/>
</dbReference>
<dbReference type="EMBL" id="LR134384">
    <property type="protein sequence ID" value="VEH15117.1"/>
    <property type="molecule type" value="Genomic_DNA"/>
</dbReference>
<dbReference type="GO" id="GO:0010181">
    <property type="term" value="F:FMN binding"/>
    <property type="evidence" value="ECO:0007669"/>
    <property type="project" value="InterPro"/>
</dbReference>
<evidence type="ECO:0000256" key="3">
    <source>
        <dbReference type="ARBA" id="ARBA00023136"/>
    </source>
</evidence>
<dbReference type="PANTHER" id="PTHR30224:SF4">
    <property type="entry name" value="ELECTRON TRANSPORT PROTEIN YCCM-RELATED"/>
    <property type="match status" value="1"/>
</dbReference>
<accession>A0A3S5EP86</accession>
<keyword evidence="4" id="KW-1133">Transmembrane helix</keyword>
<protein>
    <submittedName>
        <fullName evidence="6">Quinol dehydrogenase membrane component</fullName>
    </submittedName>
</protein>
<feature type="transmembrane region" description="Helical" evidence="4">
    <location>
        <begin position="238"/>
        <end position="257"/>
    </location>
</feature>
<name>A0A3S5EP86_9BACT</name>
<dbReference type="AlphaFoldDB" id="A0A3S5EP86"/>
<keyword evidence="4" id="KW-0812">Transmembrane</keyword>
<keyword evidence="2" id="KW-1003">Cell membrane</keyword>
<evidence type="ECO:0000313" key="6">
    <source>
        <dbReference type="EMBL" id="VEH15117.1"/>
    </source>
</evidence>
<reference evidence="6 7" key="1">
    <citation type="submission" date="2018-12" db="EMBL/GenBank/DDBJ databases">
        <authorList>
            <consortium name="Pathogen Informatics"/>
        </authorList>
    </citation>
    <scope>NUCLEOTIDE SEQUENCE [LARGE SCALE GENOMIC DNA]</scope>
    <source>
        <strain evidence="6 7">NCTC13071</strain>
    </source>
</reference>
<dbReference type="InterPro" id="IPR007329">
    <property type="entry name" value="FMN-bd"/>
</dbReference>
<dbReference type="PANTHER" id="PTHR30224">
    <property type="entry name" value="ELECTRON TRANSPORT PROTEIN"/>
    <property type="match status" value="1"/>
</dbReference>
<feature type="transmembrane region" description="Helical" evidence="4">
    <location>
        <begin position="210"/>
        <end position="232"/>
    </location>
</feature>
<proteinExistence type="predicted"/>
<dbReference type="Gene3D" id="3.90.1010.20">
    <property type="match status" value="1"/>
</dbReference>
<feature type="transmembrane region" description="Helical" evidence="4">
    <location>
        <begin position="302"/>
        <end position="320"/>
    </location>
</feature>
<evidence type="ECO:0000313" key="7">
    <source>
        <dbReference type="Proteomes" id="UP000274578"/>
    </source>
</evidence>
<keyword evidence="3 4" id="KW-0472">Membrane</keyword>
<sequence length="374" mass="41746">MRLINILVVVEIKNKKIKQLVSFVICFVVMAVIAVVRDGQILGHKMRVMPGDSIAKNIAVDTMYHTKDNVTVINTASLAKDVTGFGGTVPLEIYLKDGKILKIKALKNHETPEFFEQASKLLTAWNRKSVDEAQQLKVDAISGATFSSRGIIGNVERGLQYAAKNVHEKSFFEKMDLNTKTVAGLIVVLLAAVVPLFYRKKTYRTIQQILNVAVLGFWCGTFISYSLMVGYMSSGVNLWTSLIPVIMLITAFVYPLFGKKYYYCTNVCPCGALQELAGKVNKHKKLRMSQETAKQLGRFREILWATLTMLMLLGVGFQWMDYEVFAAFILQSASVVVLVLAVVVLALSIFIPRPYCRFICPTGVLFKIAQNSKS</sequence>
<comment type="subcellular location">
    <subcellularLocation>
        <location evidence="1">Cell membrane</location>
    </subcellularLocation>
</comment>
<feature type="transmembrane region" description="Helical" evidence="4">
    <location>
        <begin position="181"/>
        <end position="198"/>
    </location>
</feature>
<dbReference type="SMART" id="SM00900">
    <property type="entry name" value="FMN_bind"/>
    <property type="match status" value="1"/>
</dbReference>
<feature type="transmembrane region" description="Helical" evidence="4">
    <location>
        <begin position="326"/>
        <end position="351"/>
    </location>
</feature>
<dbReference type="Proteomes" id="UP000274578">
    <property type="component" value="Chromosome 1"/>
</dbReference>
<gene>
    <name evidence="6" type="ORF">NCTC13071_01112</name>
</gene>
<evidence type="ECO:0000256" key="4">
    <source>
        <dbReference type="SAM" id="Phobius"/>
    </source>
</evidence>
<dbReference type="KEGG" id="poc:NCTC13071_01112"/>
<feature type="domain" description="FMN-binding" evidence="5">
    <location>
        <begin position="84"/>
        <end position="162"/>
    </location>
</feature>
<evidence type="ECO:0000256" key="1">
    <source>
        <dbReference type="ARBA" id="ARBA00004236"/>
    </source>
</evidence>